<evidence type="ECO:0000313" key="3">
    <source>
        <dbReference type="EMBL" id="KAJ7364409.1"/>
    </source>
</evidence>
<feature type="region of interest" description="Disordered" evidence="2">
    <location>
        <begin position="1"/>
        <end position="55"/>
    </location>
</feature>
<evidence type="ECO:0000313" key="4">
    <source>
        <dbReference type="Proteomes" id="UP001218218"/>
    </source>
</evidence>
<feature type="compositionally biased region" description="Polar residues" evidence="2">
    <location>
        <begin position="24"/>
        <end position="46"/>
    </location>
</feature>
<accession>A0AAD7AQA1</accession>
<feature type="compositionally biased region" description="Polar residues" evidence="2">
    <location>
        <begin position="71"/>
        <end position="83"/>
    </location>
</feature>
<evidence type="ECO:0000256" key="1">
    <source>
        <dbReference type="SAM" id="Coils"/>
    </source>
</evidence>
<protein>
    <submittedName>
        <fullName evidence="3">Uncharacterized protein</fullName>
    </submittedName>
</protein>
<reference evidence="3" key="1">
    <citation type="submission" date="2023-03" db="EMBL/GenBank/DDBJ databases">
        <title>Massive genome expansion in bonnet fungi (Mycena s.s.) driven by repeated elements and novel gene families across ecological guilds.</title>
        <authorList>
            <consortium name="Lawrence Berkeley National Laboratory"/>
            <person name="Harder C.B."/>
            <person name="Miyauchi S."/>
            <person name="Viragh M."/>
            <person name="Kuo A."/>
            <person name="Thoen E."/>
            <person name="Andreopoulos B."/>
            <person name="Lu D."/>
            <person name="Skrede I."/>
            <person name="Drula E."/>
            <person name="Henrissat B."/>
            <person name="Morin E."/>
            <person name="Kohler A."/>
            <person name="Barry K."/>
            <person name="LaButti K."/>
            <person name="Morin E."/>
            <person name="Salamov A."/>
            <person name="Lipzen A."/>
            <person name="Mereny Z."/>
            <person name="Hegedus B."/>
            <person name="Baldrian P."/>
            <person name="Stursova M."/>
            <person name="Weitz H."/>
            <person name="Taylor A."/>
            <person name="Grigoriev I.V."/>
            <person name="Nagy L.G."/>
            <person name="Martin F."/>
            <person name="Kauserud H."/>
        </authorList>
    </citation>
    <scope>NUCLEOTIDE SEQUENCE</scope>
    <source>
        <strain evidence="3">CBHHK002</strain>
    </source>
</reference>
<organism evidence="3 4">
    <name type="scientific">Mycena albidolilacea</name>
    <dbReference type="NCBI Taxonomy" id="1033008"/>
    <lineage>
        <taxon>Eukaryota</taxon>
        <taxon>Fungi</taxon>
        <taxon>Dikarya</taxon>
        <taxon>Basidiomycota</taxon>
        <taxon>Agaricomycotina</taxon>
        <taxon>Agaricomycetes</taxon>
        <taxon>Agaricomycetidae</taxon>
        <taxon>Agaricales</taxon>
        <taxon>Marasmiineae</taxon>
        <taxon>Mycenaceae</taxon>
        <taxon>Mycena</taxon>
    </lineage>
</organism>
<feature type="compositionally biased region" description="Low complexity" evidence="2">
    <location>
        <begin position="88"/>
        <end position="129"/>
    </location>
</feature>
<dbReference type="AlphaFoldDB" id="A0AAD7AQA1"/>
<proteinExistence type="predicted"/>
<feature type="coiled-coil region" evidence="1">
    <location>
        <begin position="164"/>
        <end position="195"/>
    </location>
</feature>
<name>A0AAD7AQA1_9AGAR</name>
<dbReference type="Proteomes" id="UP001218218">
    <property type="component" value="Unassembled WGS sequence"/>
</dbReference>
<dbReference type="EMBL" id="JARIHO010000003">
    <property type="protein sequence ID" value="KAJ7364409.1"/>
    <property type="molecule type" value="Genomic_DNA"/>
</dbReference>
<comment type="caution">
    <text evidence="3">The sequence shown here is derived from an EMBL/GenBank/DDBJ whole genome shotgun (WGS) entry which is preliminary data.</text>
</comment>
<feature type="region of interest" description="Disordered" evidence="2">
    <location>
        <begin position="69"/>
        <end position="142"/>
    </location>
</feature>
<keyword evidence="4" id="KW-1185">Reference proteome</keyword>
<evidence type="ECO:0000256" key="2">
    <source>
        <dbReference type="SAM" id="MobiDB-lite"/>
    </source>
</evidence>
<gene>
    <name evidence="3" type="ORF">DFH08DRAFT_930346</name>
</gene>
<sequence length="249" mass="26367">MPLFQSHPAPAPPPPPPPPARTGFFSSLRTPASTASGNSDYRSATSHPAHDNDAASVRSGFFFGRRRSAESLASVQTTQTTQTKHSRFSTSSSRTSTPPTSPDTRTTTLRKSASLRSSGGSSLLSRFASPTAGTGTPHKDPSVLAARDKIARAAEAEAEADRAVLHARARVRDAMESVKELEGEAEGEAKRAKAKGVVARLVGRDAGRLGRHGEAFCSSRVLAALSSLEVEGDMDKFELKDRLRLTSTA</sequence>
<keyword evidence="1" id="KW-0175">Coiled coil</keyword>
<feature type="compositionally biased region" description="Pro residues" evidence="2">
    <location>
        <begin position="9"/>
        <end position="20"/>
    </location>
</feature>